<evidence type="ECO:0000313" key="2">
    <source>
        <dbReference type="Proteomes" id="UP001180724"/>
    </source>
</evidence>
<reference evidence="1" key="1">
    <citation type="submission" date="2024-05" db="EMBL/GenBank/DDBJ databases">
        <title>30 novel species of actinomycetes from the DSMZ collection.</title>
        <authorList>
            <person name="Nouioui I."/>
        </authorList>
    </citation>
    <scope>NUCLEOTIDE SEQUENCE</scope>
    <source>
        <strain evidence="1">DSM 40712</strain>
    </source>
</reference>
<gene>
    <name evidence="1" type="ORF">RM812_03855</name>
</gene>
<dbReference type="EMBL" id="JAVRFH010000003">
    <property type="protein sequence ID" value="MDT0609373.1"/>
    <property type="molecule type" value="Genomic_DNA"/>
</dbReference>
<accession>A0ABU3AJW2</accession>
<sequence>MFPEKSLPAGWTKKVIPNPQVGELIASGAGTKVKCEETARDGPAVDVIEC</sequence>
<proteinExistence type="predicted"/>
<dbReference type="Proteomes" id="UP001180724">
    <property type="component" value="Unassembled WGS sequence"/>
</dbReference>
<protein>
    <submittedName>
        <fullName evidence="1">Uncharacterized protein</fullName>
    </submittedName>
</protein>
<keyword evidence="2" id="KW-1185">Reference proteome</keyword>
<evidence type="ECO:0000313" key="1">
    <source>
        <dbReference type="EMBL" id="MDT0609373.1"/>
    </source>
</evidence>
<comment type="caution">
    <text evidence="1">The sequence shown here is derived from an EMBL/GenBank/DDBJ whole genome shotgun (WGS) entry which is preliminary data.</text>
</comment>
<dbReference type="RefSeq" id="WP_311570967.1">
    <property type="nucleotide sequence ID" value="NZ_JAVRFH010000003.1"/>
</dbReference>
<organism evidence="1 2">
    <name type="scientific">Streptomyces lancefieldiae</name>
    <dbReference type="NCBI Taxonomy" id="3075520"/>
    <lineage>
        <taxon>Bacteria</taxon>
        <taxon>Bacillati</taxon>
        <taxon>Actinomycetota</taxon>
        <taxon>Actinomycetes</taxon>
        <taxon>Kitasatosporales</taxon>
        <taxon>Streptomycetaceae</taxon>
        <taxon>Streptomyces</taxon>
    </lineage>
</organism>
<name>A0ABU3AJW2_9ACTN</name>